<protein>
    <submittedName>
        <fullName evidence="1">Phage virion morphogenesis protein</fullName>
    </submittedName>
</protein>
<keyword evidence="2" id="KW-1185">Reference proteome</keyword>
<name>A0ABX7QJ58_9FLAO</name>
<evidence type="ECO:0000313" key="2">
    <source>
        <dbReference type="Proteomes" id="UP000663440"/>
    </source>
</evidence>
<proteinExistence type="predicted"/>
<evidence type="ECO:0000313" key="1">
    <source>
        <dbReference type="EMBL" id="QSW90715.1"/>
    </source>
</evidence>
<dbReference type="EMBL" id="CP071448">
    <property type="protein sequence ID" value="QSW90715.1"/>
    <property type="molecule type" value="Genomic_DNA"/>
</dbReference>
<dbReference type="Proteomes" id="UP000663440">
    <property type="component" value="Chromosome"/>
</dbReference>
<sequence length="185" mass="21088">MNDFVKMVDNLIKARKSLPNKVAVLAVRFSKERFRDQAWYDSNKEAWKARKRRREGGKRKSQTLLVNSGRLKRSIRKIEANMNSVRIGTDVPYAEIQNNGGKITASANVRSYTKKAHSRKAHSRSRKGRIESVSAHTVSSHSVKAYRRKMNTVIPARQFIGNSAKLASDIEKLVKEEMEKAMNTT</sequence>
<dbReference type="RefSeq" id="WP_207297864.1">
    <property type="nucleotide sequence ID" value="NZ_CP071448.1"/>
</dbReference>
<dbReference type="InterPro" id="IPR006522">
    <property type="entry name" value="Phage_virion_morphogenesis"/>
</dbReference>
<dbReference type="Pfam" id="PF05069">
    <property type="entry name" value="Phage_tail_S"/>
    <property type="match status" value="1"/>
</dbReference>
<accession>A0ABX7QJ58</accession>
<organism evidence="1 2">
    <name type="scientific">Flavobacterium endoglycinae</name>
    <dbReference type="NCBI Taxonomy" id="2816357"/>
    <lineage>
        <taxon>Bacteria</taxon>
        <taxon>Pseudomonadati</taxon>
        <taxon>Bacteroidota</taxon>
        <taxon>Flavobacteriia</taxon>
        <taxon>Flavobacteriales</taxon>
        <taxon>Flavobacteriaceae</taxon>
        <taxon>Flavobacterium</taxon>
    </lineage>
</organism>
<gene>
    <name evidence="1" type="ORF">J0383_07865</name>
</gene>
<reference evidence="1 2" key="1">
    <citation type="submission" date="2021-03" db="EMBL/GenBank/DDBJ databases">
        <title>Flavobacterium kribbensis sp. nov, an endophytic bacteria, isolated from soybean.</title>
        <authorList>
            <person name="Lee J."/>
            <person name="Seo J."/>
        </authorList>
    </citation>
    <scope>NUCLEOTIDE SEQUENCE [LARGE SCALE GENOMIC DNA]</scope>
    <source>
        <strain evidence="1 2">BB8</strain>
    </source>
</reference>